<protein>
    <submittedName>
        <fullName evidence="17">Uncharacterized protein</fullName>
    </submittedName>
</protein>
<evidence type="ECO:0000256" key="5">
    <source>
        <dbReference type="ARBA" id="ARBA00022692"/>
    </source>
</evidence>
<evidence type="ECO:0000313" key="17">
    <source>
        <dbReference type="WBParaSite" id="jg10531"/>
    </source>
</evidence>
<dbReference type="PRINTS" id="PR01078">
    <property type="entry name" value="AMINACHANNEL"/>
</dbReference>
<evidence type="ECO:0000313" key="16">
    <source>
        <dbReference type="Proteomes" id="UP000887574"/>
    </source>
</evidence>
<keyword evidence="12 13" id="KW-0407">Ion channel</keyword>
<dbReference type="NCBIfam" id="TIGR00867">
    <property type="entry name" value="deg-1"/>
    <property type="match status" value="1"/>
</dbReference>
<keyword evidence="6 15" id="KW-1133">Transmembrane helix</keyword>
<dbReference type="GO" id="GO:0005886">
    <property type="term" value="C:plasma membrane"/>
    <property type="evidence" value="ECO:0007669"/>
    <property type="project" value="TreeGrafter"/>
</dbReference>
<keyword evidence="3 13" id="KW-0813">Transport</keyword>
<keyword evidence="10" id="KW-0325">Glycoprotein</keyword>
<reference evidence="17" key="1">
    <citation type="submission" date="2022-11" db="UniProtKB">
        <authorList>
            <consortium name="WormBaseParasite"/>
        </authorList>
    </citation>
    <scope>IDENTIFICATION</scope>
</reference>
<keyword evidence="5 13" id="KW-0812">Transmembrane</keyword>
<evidence type="ECO:0000256" key="12">
    <source>
        <dbReference type="ARBA" id="ARBA00023303"/>
    </source>
</evidence>
<dbReference type="GO" id="GO:0015280">
    <property type="term" value="F:ligand-gated sodium channel activity"/>
    <property type="evidence" value="ECO:0007669"/>
    <property type="project" value="TreeGrafter"/>
</dbReference>
<dbReference type="WBParaSite" id="jg10531">
    <property type="protein sequence ID" value="jg10531"/>
    <property type="gene ID" value="jg10531"/>
</dbReference>
<feature type="region of interest" description="Disordered" evidence="14">
    <location>
        <begin position="33"/>
        <end position="70"/>
    </location>
</feature>
<keyword evidence="16" id="KW-1185">Reference proteome</keyword>
<keyword evidence="11 13" id="KW-0739">Sodium transport</keyword>
<evidence type="ECO:0000256" key="10">
    <source>
        <dbReference type="ARBA" id="ARBA00023180"/>
    </source>
</evidence>
<evidence type="ECO:0000256" key="3">
    <source>
        <dbReference type="ARBA" id="ARBA00022448"/>
    </source>
</evidence>
<dbReference type="Gene3D" id="1.10.287.770">
    <property type="entry name" value="YojJ-like"/>
    <property type="match status" value="1"/>
</dbReference>
<dbReference type="InterPro" id="IPR001873">
    <property type="entry name" value="ENaC"/>
</dbReference>
<evidence type="ECO:0000256" key="1">
    <source>
        <dbReference type="ARBA" id="ARBA00004141"/>
    </source>
</evidence>
<evidence type="ECO:0000256" key="4">
    <source>
        <dbReference type="ARBA" id="ARBA00022461"/>
    </source>
</evidence>
<evidence type="ECO:0000256" key="9">
    <source>
        <dbReference type="ARBA" id="ARBA00023136"/>
    </source>
</evidence>
<dbReference type="AlphaFoldDB" id="A0A915CMF8"/>
<sequence length="903" mass="101781">MSSSSIDLAGYPEVQTLAPPPIYYSQTDHLNANQSQHCNSGPAAFKPDSNGVDKKGLDGLETGNPAHLKHQKPKFGLWKDSKQESNATELTVTDDETVVEAPPIIKKPSKTSNPSIQRRPSIIDLGLKVKDLSKSVKMAAEDELRYEALRFAHSTTAHGIPMALSSTRWYARGLWMALSLFSAGIFIYQCVLVFDKFQKKDKIVSVALQFEQAAFPAITICSLNPFKNSLARKVPEISETLDAFHQAVTYSKDAAQHYVSSSRDRRNAPGTPGGFRYVQYEPVMSDCECEKAFPGKIPRADCIQKDTIPKDNITLCICNYDRQDSTVWPCYNVGTWMESMCPDCNDIGYCNLPETNGTNVLPCICQKNVHYCLLRPDRLKRMWEIRGNRIPEEDSPFRDDFLAQLKELGYENMTDEVAITTKTKERLVLTMAGLPVQRRIALSYGKSEFIRMCSFNGQQCDIINDFKLHVDPAFGNCYTFNANKDKPLVSSRAGPSYGLRLLVFINSSDYLPTTHSSGVRIAIHSPEEWPFPDSFGYSAPTDAVSSFGLSLKKVNRLSMPGGECVATTDPLPSDYIYQNYKYEPEGCYKSCYQNRIIRYCGCADPRYPVAKNDTKLCDSLDPLSRNCLIVEGIRFTRHHLCRCMHPCSHDAYTTTFSSAKLTSNAFKGSRCEGLSAKQCLREFDSNSAAMLEIYYEQMSYEILSESESYLFVNFMSDVGGQAGLWLGASILTLFEIIVFALRILTIFCRRKCRGGASIINTDFGTSDFSTHKHNGNVKRVSSTITNISSDPKFEFFNDDSEEGGKNNCGVNVEVATYLKMLCTQPDEDQLAFWKVGFFSCMCDINLIKCSFRRIRKHYRCFRTWLIDILLHQLQVLRASKSSLWLGMFMIIRDPAYLRIMPKS</sequence>
<name>A0A915CMF8_9BILA</name>
<comment type="similarity">
    <text evidence="2 13">Belongs to the amiloride-sensitive sodium channel (TC 1.A.6) family.</text>
</comment>
<dbReference type="PANTHER" id="PTHR11690">
    <property type="entry name" value="AMILORIDE-SENSITIVE SODIUM CHANNEL-RELATED"/>
    <property type="match status" value="1"/>
</dbReference>
<organism evidence="16 17">
    <name type="scientific">Ditylenchus dipsaci</name>
    <dbReference type="NCBI Taxonomy" id="166011"/>
    <lineage>
        <taxon>Eukaryota</taxon>
        <taxon>Metazoa</taxon>
        <taxon>Ecdysozoa</taxon>
        <taxon>Nematoda</taxon>
        <taxon>Chromadorea</taxon>
        <taxon>Rhabditida</taxon>
        <taxon>Tylenchina</taxon>
        <taxon>Tylenchomorpha</taxon>
        <taxon>Sphaerularioidea</taxon>
        <taxon>Anguinidae</taxon>
        <taxon>Anguininae</taxon>
        <taxon>Ditylenchus</taxon>
    </lineage>
</organism>
<comment type="subcellular location">
    <subcellularLocation>
        <location evidence="1">Membrane</location>
        <topology evidence="1">Multi-pass membrane protein</topology>
    </subcellularLocation>
</comment>
<dbReference type="PROSITE" id="PS01206">
    <property type="entry name" value="ASC"/>
    <property type="match status" value="1"/>
</dbReference>
<evidence type="ECO:0000256" key="7">
    <source>
        <dbReference type="ARBA" id="ARBA00023053"/>
    </source>
</evidence>
<evidence type="ECO:0000256" key="2">
    <source>
        <dbReference type="ARBA" id="ARBA00007193"/>
    </source>
</evidence>
<evidence type="ECO:0000256" key="14">
    <source>
        <dbReference type="SAM" id="MobiDB-lite"/>
    </source>
</evidence>
<dbReference type="Pfam" id="PF00858">
    <property type="entry name" value="ASC"/>
    <property type="match status" value="1"/>
</dbReference>
<evidence type="ECO:0000256" key="8">
    <source>
        <dbReference type="ARBA" id="ARBA00023065"/>
    </source>
</evidence>
<evidence type="ECO:0000256" key="13">
    <source>
        <dbReference type="RuleBase" id="RU000679"/>
    </source>
</evidence>
<dbReference type="InterPro" id="IPR004726">
    <property type="entry name" value="Deg-1"/>
</dbReference>
<keyword evidence="8 13" id="KW-0406">Ion transport</keyword>
<proteinExistence type="inferred from homology"/>
<feature type="transmembrane region" description="Helical" evidence="15">
    <location>
        <begin position="722"/>
        <end position="744"/>
    </location>
</feature>
<dbReference type="InterPro" id="IPR020903">
    <property type="entry name" value="ENaC_CS"/>
</dbReference>
<keyword evidence="7" id="KW-0915">Sodium</keyword>
<dbReference type="Gene3D" id="2.60.470.10">
    <property type="entry name" value="Acid-sensing ion channels like domains"/>
    <property type="match status" value="1"/>
</dbReference>
<dbReference type="Proteomes" id="UP000887574">
    <property type="component" value="Unplaced"/>
</dbReference>
<accession>A0A915CMF8</accession>
<keyword evidence="4 13" id="KW-0894">Sodium channel</keyword>
<evidence type="ECO:0000256" key="15">
    <source>
        <dbReference type="SAM" id="Phobius"/>
    </source>
</evidence>
<evidence type="ECO:0000256" key="11">
    <source>
        <dbReference type="ARBA" id="ARBA00023201"/>
    </source>
</evidence>
<keyword evidence="9 15" id="KW-0472">Membrane</keyword>
<evidence type="ECO:0000256" key="6">
    <source>
        <dbReference type="ARBA" id="ARBA00022989"/>
    </source>
</evidence>
<dbReference type="PANTHER" id="PTHR11690:SF248">
    <property type="entry name" value="PICKPOCKET 17, ISOFORM A"/>
    <property type="match status" value="1"/>
</dbReference>